<dbReference type="Pfam" id="PF00650">
    <property type="entry name" value="CRAL_TRIO"/>
    <property type="match status" value="1"/>
</dbReference>
<dbReference type="Gene3D" id="3.40.525.10">
    <property type="entry name" value="CRAL-TRIO lipid binding domain"/>
    <property type="match status" value="1"/>
</dbReference>
<dbReference type="PROSITE" id="PS50191">
    <property type="entry name" value="CRAL_TRIO"/>
    <property type="match status" value="1"/>
</dbReference>
<dbReference type="InterPro" id="IPR001251">
    <property type="entry name" value="CRAL-TRIO_dom"/>
</dbReference>
<dbReference type="AlphaFoldDB" id="A0A914CJI6"/>
<accession>A0A914CJI6</accession>
<keyword evidence="2" id="KW-1185">Reference proteome</keyword>
<organism evidence="2 3">
    <name type="scientific">Acrobeloides nanus</name>
    <dbReference type="NCBI Taxonomy" id="290746"/>
    <lineage>
        <taxon>Eukaryota</taxon>
        <taxon>Metazoa</taxon>
        <taxon>Ecdysozoa</taxon>
        <taxon>Nematoda</taxon>
        <taxon>Chromadorea</taxon>
        <taxon>Rhabditida</taxon>
        <taxon>Tylenchina</taxon>
        <taxon>Cephalobomorpha</taxon>
        <taxon>Cephaloboidea</taxon>
        <taxon>Cephalobidae</taxon>
        <taxon>Acrobeloides</taxon>
    </lineage>
</organism>
<dbReference type="Gene3D" id="2.60.120.680">
    <property type="entry name" value="GOLD domain"/>
    <property type="match status" value="1"/>
</dbReference>
<evidence type="ECO:0000259" key="1">
    <source>
        <dbReference type="PROSITE" id="PS50191"/>
    </source>
</evidence>
<reference evidence="3" key="1">
    <citation type="submission" date="2022-11" db="UniProtKB">
        <authorList>
            <consortium name="WormBaseParasite"/>
        </authorList>
    </citation>
    <scope>IDENTIFICATION</scope>
</reference>
<dbReference type="Pfam" id="PF25883">
    <property type="entry name" value="F28H7_8_C"/>
    <property type="match status" value="1"/>
</dbReference>
<dbReference type="PANTHER" id="PTHR47159:SF2">
    <property type="entry name" value="CRAL-TRIO DOMAIN-CONTAINING PROTEIN"/>
    <property type="match status" value="1"/>
</dbReference>
<dbReference type="InterPro" id="IPR053302">
    <property type="entry name" value="CRAL-TRIO_domain"/>
</dbReference>
<proteinExistence type="predicted"/>
<feature type="domain" description="CRAL-TRIO" evidence="1">
    <location>
        <begin position="1"/>
        <end position="76"/>
    </location>
</feature>
<dbReference type="PANTHER" id="PTHR47159">
    <property type="entry name" value="PROTEIN CBG07705-RELATED"/>
    <property type="match status" value="1"/>
</dbReference>
<name>A0A914CJI6_9BILA</name>
<dbReference type="InterPro" id="IPR036865">
    <property type="entry name" value="CRAL-TRIO_dom_sf"/>
</dbReference>
<sequence length="147" mass="17161">MWGTLIEQYPYLISKILVINSPTFMNVLWTACSAFIPAEYRRKIILFGEKWQEKITAHVTLPYLPISYGGYLDVNIKHPTPFDINSQFAITQINDDSLETLIVPAGGYTIQTFYLKQDEVLEFYMFHDQEFTMNIFFSESKRVKIAK</sequence>
<evidence type="ECO:0000313" key="2">
    <source>
        <dbReference type="Proteomes" id="UP000887540"/>
    </source>
</evidence>
<dbReference type="Proteomes" id="UP000887540">
    <property type="component" value="Unplaced"/>
</dbReference>
<dbReference type="CDD" id="cd00170">
    <property type="entry name" value="SEC14"/>
    <property type="match status" value="1"/>
</dbReference>
<dbReference type="SUPFAM" id="SSF52087">
    <property type="entry name" value="CRAL/TRIO domain"/>
    <property type="match status" value="1"/>
</dbReference>
<dbReference type="WBParaSite" id="ACRNAN_scaffold11505.g11050.t1">
    <property type="protein sequence ID" value="ACRNAN_scaffold11505.g11050.t1"/>
    <property type="gene ID" value="ACRNAN_scaffold11505.g11050"/>
</dbReference>
<dbReference type="InterPro" id="IPR058960">
    <property type="entry name" value="Ctg-1-like_C"/>
</dbReference>
<protein>
    <submittedName>
        <fullName evidence="3">CRAL-TRIO domain-containing protein</fullName>
    </submittedName>
</protein>
<evidence type="ECO:0000313" key="3">
    <source>
        <dbReference type="WBParaSite" id="ACRNAN_scaffold11505.g11050.t1"/>
    </source>
</evidence>